<dbReference type="PROSITE" id="PS50297">
    <property type="entry name" value="ANK_REP_REGION"/>
    <property type="match status" value="1"/>
</dbReference>
<dbReference type="InterPro" id="IPR036770">
    <property type="entry name" value="Ankyrin_rpt-contain_sf"/>
</dbReference>
<dbReference type="AlphaFoldDB" id="A0A7S3LA95"/>
<dbReference type="Gene3D" id="1.25.40.20">
    <property type="entry name" value="Ankyrin repeat-containing domain"/>
    <property type="match status" value="1"/>
</dbReference>
<evidence type="ECO:0000313" key="3">
    <source>
        <dbReference type="EMBL" id="CAE0412717.1"/>
    </source>
</evidence>
<accession>A0A7S3LA95</accession>
<proteinExistence type="predicted"/>
<dbReference type="EMBL" id="HBIM01012131">
    <property type="protein sequence ID" value="CAE0412717.1"/>
    <property type="molecule type" value="Transcribed_RNA"/>
</dbReference>
<name>A0A7S3LA95_9STRA</name>
<dbReference type="SUPFAM" id="SSF48403">
    <property type="entry name" value="Ankyrin repeat"/>
    <property type="match status" value="1"/>
</dbReference>
<dbReference type="InterPro" id="IPR002110">
    <property type="entry name" value="Ankyrin_rpt"/>
</dbReference>
<organism evidence="3">
    <name type="scientific">Amphora coffeiformis</name>
    <dbReference type="NCBI Taxonomy" id="265554"/>
    <lineage>
        <taxon>Eukaryota</taxon>
        <taxon>Sar</taxon>
        <taxon>Stramenopiles</taxon>
        <taxon>Ochrophyta</taxon>
        <taxon>Bacillariophyta</taxon>
        <taxon>Bacillariophyceae</taxon>
        <taxon>Bacillariophycidae</taxon>
        <taxon>Thalassiophysales</taxon>
        <taxon>Catenulaceae</taxon>
        <taxon>Amphora</taxon>
    </lineage>
</organism>
<feature type="repeat" description="ANK" evidence="1">
    <location>
        <begin position="123"/>
        <end position="156"/>
    </location>
</feature>
<reference evidence="3" key="1">
    <citation type="submission" date="2021-01" db="EMBL/GenBank/DDBJ databases">
        <authorList>
            <person name="Corre E."/>
            <person name="Pelletier E."/>
            <person name="Niang G."/>
            <person name="Scheremetjew M."/>
            <person name="Finn R."/>
            <person name="Kale V."/>
            <person name="Holt S."/>
            <person name="Cochrane G."/>
            <person name="Meng A."/>
            <person name="Brown T."/>
            <person name="Cohen L."/>
        </authorList>
    </citation>
    <scope>NUCLEOTIDE SEQUENCE</scope>
    <source>
        <strain evidence="3">CCMP127</strain>
    </source>
</reference>
<feature type="compositionally biased region" description="Acidic residues" evidence="2">
    <location>
        <begin position="23"/>
        <end position="32"/>
    </location>
</feature>
<evidence type="ECO:0000256" key="1">
    <source>
        <dbReference type="PROSITE-ProRule" id="PRU00023"/>
    </source>
</evidence>
<evidence type="ECO:0000256" key="2">
    <source>
        <dbReference type="SAM" id="MobiDB-lite"/>
    </source>
</evidence>
<dbReference type="Pfam" id="PF12796">
    <property type="entry name" value="Ank_2"/>
    <property type="match status" value="1"/>
</dbReference>
<dbReference type="PROSITE" id="PS50088">
    <property type="entry name" value="ANK_REPEAT"/>
    <property type="match status" value="1"/>
</dbReference>
<sequence length="255" mass="28845">MDLRIPPSDHEEEEQFGVNEDMRMEEEEESPEMDTTAVAVGTPPMQMRAHLFSTTMETATYPREEQESAAPNRTLEEQLLELCSRGPQSQAGDLMLFDPPRQLASARKLLEDGAQVEFQNAATGETALHVACGSGSYGVVKHLIQQAGANVRHVDHQQRNALHKVLEYHATFPEQPTHTVCHAPGEGRLPNPSCKICCKEVRTLTPWTPMVKPPFTWRVNKSLWIPPWPCWKTAPMRRYEVPNLKPRCMWHVGTT</sequence>
<feature type="region of interest" description="Disordered" evidence="2">
    <location>
        <begin position="1"/>
        <end position="35"/>
    </location>
</feature>
<protein>
    <submittedName>
        <fullName evidence="3">Uncharacterized protein</fullName>
    </submittedName>
</protein>
<keyword evidence="1" id="KW-0040">ANK repeat</keyword>
<gene>
    <name evidence="3" type="ORF">ACOF00016_LOCUS9977</name>
</gene>